<organism evidence="2 3">
    <name type="scientific">Corynebacterium hindlerae</name>
    <dbReference type="NCBI Taxonomy" id="699041"/>
    <lineage>
        <taxon>Bacteria</taxon>
        <taxon>Bacillati</taxon>
        <taxon>Actinomycetota</taxon>
        <taxon>Actinomycetes</taxon>
        <taxon>Mycobacteriales</taxon>
        <taxon>Corynebacteriaceae</taxon>
        <taxon>Corynebacterium</taxon>
    </lineage>
</organism>
<name>A0A7G5FGT6_9CORY</name>
<dbReference type="InterPro" id="IPR003615">
    <property type="entry name" value="HNH_nuc"/>
</dbReference>
<evidence type="ECO:0000313" key="3">
    <source>
        <dbReference type="Proteomes" id="UP000515570"/>
    </source>
</evidence>
<dbReference type="AlphaFoldDB" id="A0A7G5FGT6"/>
<keyword evidence="3" id="KW-1185">Reference proteome</keyword>
<dbReference type="Proteomes" id="UP000515570">
    <property type="component" value="Chromosome"/>
</dbReference>
<protein>
    <submittedName>
        <fullName evidence="2">DUF222 domain-containing protein</fullName>
    </submittedName>
</protein>
<dbReference type="Pfam" id="PF02720">
    <property type="entry name" value="DUF222"/>
    <property type="match status" value="1"/>
</dbReference>
<dbReference type="RefSeq" id="WP_182386644.1">
    <property type="nucleotide sequence ID" value="NZ_CP059833.1"/>
</dbReference>
<dbReference type="EMBL" id="CP059833">
    <property type="protein sequence ID" value="QMV85827.1"/>
    <property type="molecule type" value="Genomic_DNA"/>
</dbReference>
<evidence type="ECO:0000259" key="1">
    <source>
        <dbReference type="Pfam" id="PF02720"/>
    </source>
</evidence>
<gene>
    <name evidence="2" type="ORF">HW450_03575</name>
</gene>
<dbReference type="CDD" id="cd00085">
    <property type="entry name" value="HNHc"/>
    <property type="match status" value="1"/>
</dbReference>
<proteinExistence type="predicted"/>
<feature type="domain" description="DUF222" evidence="1">
    <location>
        <begin position="91"/>
        <end position="334"/>
    </location>
</feature>
<evidence type="ECO:0000313" key="2">
    <source>
        <dbReference type="EMBL" id="QMV85827.1"/>
    </source>
</evidence>
<sequence length="467" mass="51286">MSELMEQALLGQRQVCEMLDNALVTGTELDSLLAVARNMERLTELLTVKLVKQLQLADAFHPKSRASFNARMHKNKFTRGELKDACRLGEELFPEFPSVDRPEGRPARMPCTAAGLNDAAFGVASAMEIARVLEQAPEGTPAESFAYIESRMAEMARSLAPEDLRKAGIKILQGLNADSEPQDAQRQRRRRVTISAQGADLNAKLSGEVTPELKALLDRLFADYAGAGDLLPDGEKENDVRTQAQRNHDALVAALKYALHRNGPMPPTRGCSTVVATMTLEQLQKAAGVVPTDVGTLLSIPDLIRLGADRNAFLAILEEGTGNLIELGRTKRAADVYAYLGLVAAQGGDMTPGSSLPAALCEIHHVRAWRFGGLSEGKNFQLAGHNTHRNIDDTQTKDTKWWTVCTTTGQMLWIPPKHIDPERRPQANFNPMTWFNPGQMLRFGMQEPEETPPFTILRCPKCGKDVA</sequence>
<dbReference type="InterPro" id="IPR003870">
    <property type="entry name" value="DUF222"/>
</dbReference>
<accession>A0A7G5FGT6</accession>
<reference evidence="2 3" key="1">
    <citation type="submission" date="2020-07" db="EMBL/GenBank/DDBJ databases">
        <title>non toxigenic Corynebacterium sp. nov from a clinical source.</title>
        <authorList>
            <person name="Bernier A.-M."/>
            <person name="Bernard K."/>
        </authorList>
    </citation>
    <scope>NUCLEOTIDE SEQUENCE [LARGE SCALE GENOMIC DNA]</scope>
    <source>
        <strain evidence="3">NML 93-0612</strain>
    </source>
</reference>